<name>A0A401TQT3_CHIPU</name>
<feature type="non-terminal residue" evidence="2">
    <location>
        <position position="40"/>
    </location>
</feature>
<feature type="region of interest" description="Disordered" evidence="1">
    <location>
        <begin position="1"/>
        <end position="40"/>
    </location>
</feature>
<organism evidence="2 3">
    <name type="scientific">Chiloscyllium punctatum</name>
    <name type="common">Brownbanded bambooshark</name>
    <name type="synonym">Hemiscyllium punctatum</name>
    <dbReference type="NCBI Taxonomy" id="137246"/>
    <lineage>
        <taxon>Eukaryota</taxon>
        <taxon>Metazoa</taxon>
        <taxon>Chordata</taxon>
        <taxon>Craniata</taxon>
        <taxon>Vertebrata</taxon>
        <taxon>Chondrichthyes</taxon>
        <taxon>Elasmobranchii</taxon>
        <taxon>Galeomorphii</taxon>
        <taxon>Galeoidea</taxon>
        <taxon>Orectolobiformes</taxon>
        <taxon>Hemiscylliidae</taxon>
        <taxon>Chiloscyllium</taxon>
    </lineage>
</organism>
<evidence type="ECO:0000313" key="2">
    <source>
        <dbReference type="EMBL" id="GCC45031.1"/>
    </source>
</evidence>
<dbReference type="EMBL" id="BEZZ01146122">
    <property type="protein sequence ID" value="GCC45031.1"/>
    <property type="molecule type" value="Genomic_DNA"/>
</dbReference>
<dbReference type="AlphaFoldDB" id="A0A401TQT3"/>
<comment type="caution">
    <text evidence="2">The sequence shown here is derived from an EMBL/GenBank/DDBJ whole genome shotgun (WGS) entry which is preliminary data.</text>
</comment>
<accession>A0A401TQT3</accession>
<evidence type="ECO:0000256" key="1">
    <source>
        <dbReference type="SAM" id="MobiDB-lite"/>
    </source>
</evidence>
<gene>
    <name evidence="2" type="ORF">chiPu_0029006</name>
</gene>
<protein>
    <submittedName>
        <fullName evidence="2">Uncharacterized protein</fullName>
    </submittedName>
</protein>
<sequence>MAQNHQAVAPNVRKRRQPSRKTRAVTFSSDESSDSGGEGA</sequence>
<dbReference type="Proteomes" id="UP000287033">
    <property type="component" value="Unassembled WGS sequence"/>
</dbReference>
<feature type="compositionally biased region" description="Basic residues" evidence="1">
    <location>
        <begin position="12"/>
        <end position="23"/>
    </location>
</feature>
<keyword evidence="3" id="KW-1185">Reference proteome</keyword>
<evidence type="ECO:0000313" key="3">
    <source>
        <dbReference type="Proteomes" id="UP000287033"/>
    </source>
</evidence>
<reference evidence="2 3" key="1">
    <citation type="journal article" date="2018" name="Nat. Ecol. Evol.">
        <title>Shark genomes provide insights into elasmobranch evolution and the origin of vertebrates.</title>
        <authorList>
            <person name="Hara Y"/>
            <person name="Yamaguchi K"/>
            <person name="Onimaru K"/>
            <person name="Kadota M"/>
            <person name="Koyanagi M"/>
            <person name="Keeley SD"/>
            <person name="Tatsumi K"/>
            <person name="Tanaka K"/>
            <person name="Motone F"/>
            <person name="Kageyama Y"/>
            <person name="Nozu R"/>
            <person name="Adachi N"/>
            <person name="Nishimura O"/>
            <person name="Nakagawa R"/>
            <person name="Tanegashima C"/>
            <person name="Kiyatake I"/>
            <person name="Matsumoto R"/>
            <person name="Murakumo K"/>
            <person name="Nishida K"/>
            <person name="Terakita A"/>
            <person name="Kuratani S"/>
            <person name="Sato K"/>
            <person name="Hyodo S Kuraku.S."/>
        </authorList>
    </citation>
    <scope>NUCLEOTIDE SEQUENCE [LARGE SCALE GENOMIC DNA]</scope>
</reference>
<proteinExistence type="predicted"/>